<evidence type="ECO:0000313" key="1">
    <source>
        <dbReference type="EMBL" id="KKQ84260.1"/>
    </source>
</evidence>
<evidence type="ECO:0000313" key="2">
    <source>
        <dbReference type="Proteomes" id="UP000034081"/>
    </source>
</evidence>
<sequence>MPKKKIVVDDNGVKAIFDYIDHKVDDSTSVLKEDLSHLPTKEEFYGKMDEVMGELKTIRVN</sequence>
<proteinExistence type="predicted"/>
<dbReference type="EMBL" id="LBVL01000020">
    <property type="protein sequence ID" value="KKQ84260.1"/>
    <property type="molecule type" value="Genomic_DNA"/>
</dbReference>
<protein>
    <submittedName>
        <fullName evidence="1">Uncharacterized protein</fullName>
    </submittedName>
</protein>
<name>A0A0G0L8T3_9BACT</name>
<dbReference type="AlphaFoldDB" id="A0A0G0L8T3"/>
<comment type="caution">
    <text evidence="1">The sequence shown here is derived from an EMBL/GenBank/DDBJ whole genome shotgun (WGS) entry which is preliminary data.</text>
</comment>
<organism evidence="1 2">
    <name type="scientific">Candidatus Woesebacteria bacterium GW2011_GWB1_38_8</name>
    <dbReference type="NCBI Taxonomy" id="1618570"/>
    <lineage>
        <taxon>Bacteria</taxon>
        <taxon>Candidatus Woeseibacteriota</taxon>
    </lineage>
</organism>
<dbReference type="Proteomes" id="UP000034081">
    <property type="component" value="Unassembled WGS sequence"/>
</dbReference>
<accession>A0A0G0L8T3</accession>
<reference evidence="1 2" key="1">
    <citation type="journal article" date="2015" name="Nature">
        <title>rRNA introns, odd ribosomes, and small enigmatic genomes across a large radiation of phyla.</title>
        <authorList>
            <person name="Brown C.T."/>
            <person name="Hug L.A."/>
            <person name="Thomas B.C."/>
            <person name="Sharon I."/>
            <person name="Castelle C.J."/>
            <person name="Singh A."/>
            <person name="Wilkins M.J."/>
            <person name="Williams K.H."/>
            <person name="Banfield J.F."/>
        </authorList>
    </citation>
    <scope>NUCLEOTIDE SEQUENCE [LARGE SCALE GENOMIC DNA]</scope>
</reference>
<gene>
    <name evidence="1" type="ORF">UT08_C0020G0009</name>
</gene>